<name>A0ABD2IFN4_HETSC</name>
<keyword evidence="1" id="KW-0472">Membrane</keyword>
<keyword evidence="1" id="KW-0812">Transmembrane</keyword>
<gene>
    <name evidence="2" type="ORF">niasHS_014721</name>
</gene>
<evidence type="ECO:0000256" key="1">
    <source>
        <dbReference type="SAM" id="Phobius"/>
    </source>
</evidence>
<organism evidence="2 3">
    <name type="scientific">Heterodera schachtii</name>
    <name type="common">Sugarbeet cyst nematode worm</name>
    <name type="synonym">Tylenchus schachtii</name>
    <dbReference type="NCBI Taxonomy" id="97005"/>
    <lineage>
        <taxon>Eukaryota</taxon>
        <taxon>Metazoa</taxon>
        <taxon>Ecdysozoa</taxon>
        <taxon>Nematoda</taxon>
        <taxon>Chromadorea</taxon>
        <taxon>Rhabditida</taxon>
        <taxon>Tylenchina</taxon>
        <taxon>Tylenchomorpha</taxon>
        <taxon>Tylenchoidea</taxon>
        <taxon>Heteroderidae</taxon>
        <taxon>Heteroderinae</taxon>
        <taxon>Heterodera</taxon>
    </lineage>
</organism>
<evidence type="ECO:0000313" key="2">
    <source>
        <dbReference type="EMBL" id="KAL3078939.1"/>
    </source>
</evidence>
<dbReference type="EMBL" id="JBICCN010000309">
    <property type="protein sequence ID" value="KAL3078939.1"/>
    <property type="molecule type" value="Genomic_DNA"/>
</dbReference>
<evidence type="ECO:0000313" key="3">
    <source>
        <dbReference type="Proteomes" id="UP001620645"/>
    </source>
</evidence>
<reference evidence="2 3" key="1">
    <citation type="submission" date="2024-10" db="EMBL/GenBank/DDBJ databases">
        <authorList>
            <person name="Kim D."/>
        </authorList>
    </citation>
    <scope>NUCLEOTIDE SEQUENCE [LARGE SCALE GENOMIC DNA]</scope>
    <source>
        <strain evidence="2">Taebaek</strain>
    </source>
</reference>
<dbReference type="AlphaFoldDB" id="A0ABD2IFN4"/>
<keyword evidence="3" id="KW-1185">Reference proteome</keyword>
<accession>A0ABD2IFN4</accession>
<dbReference type="Proteomes" id="UP001620645">
    <property type="component" value="Unassembled WGS sequence"/>
</dbReference>
<proteinExistence type="predicted"/>
<comment type="caution">
    <text evidence="2">The sequence shown here is derived from an EMBL/GenBank/DDBJ whole genome shotgun (WGS) entry which is preliminary data.</text>
</comment>
<keyword evidence="1" id="KW-1133">Transmembrane helix</keyword>
<protein>
    <submittedName>
        <fullName evidence="2">Uncharacterized protein</fullName>
    </submittedName>
</protein>
<feature type="transmembrane region" description="Helical" evidence="1">
    <location>
        <begin position="52"/>
        <end position="68"/>
    </location>
</feature>
<sequence length="73" mass="8585">MSSKPLYGKDVLTEGSEISRELEARHRKRKAEDKPIWYSKYLINDPKLGTRYFWAFAGVTTVLFGAYIRRCLR</sequence>